<keyword evidence="2" id="KW-0677">Repeat</keyword>
<evidence type="ECO:0000256" key="2">
    <source>
        <dbReference type="ARBA" id="ARBA00022737"/>
    </source>
</evidence>
<name>A0A6G0TZ70_APHGL</name>
<dbReference type="GO" id="GO:0005615">
    <property type="term" value="C:extracellular space"/>
    <property type="evidence" value="ECO:0007669"/>
    <property type="project" value="TreeGrafter"/>
</dbReference>
<dbReference type="EMBL" id="VYZN01000012">
    <property type="protein sequence ID" value="KAE9541796.1"/>
    <property type="molecule type" value="Genomic_DNA"/>
</dbReference>
<dbReference type="InterPro" id="IPR003645">
    <property type="entry name" value="Fol_N"/>
</dbReference>
<dbReference type="GO" id="GO:0050840">
    <property type="term" value="F:extracellular matrix binding"/>
    <property type="evidence" value="ECO:0007669"/>
    <property type="project" value="TreeGrafter"/>
</dbReference>
<dbReference type="OrthoDB" id="192611at2759"/>
<dbReference type="Gene3D" id="3.30.60.30">
    <property type="match status" value="3"/>
</dbReference>
<gene>
    <name evidence="7" type="ORF">AGLY_003787</name>
</gene>
<dbReference type="PANTHER" id="PTHR13866:SF29">
    <property type="entry name" value="FOLLISTATIN"/>
    <property type="match status" value="1"/>
</dbReference>
<evidence type="ECO:0000256" key="4">
    <source>
        <dbReference type="ARBA" id="ARBA00023180"/>
    </source>
</evidence>
<dbReference type="AlphaFoldDB" id="A0A6G0TZ70"/>
<dbReference type="GO" id="GO:0005518">
    <property type="term" value="F:collagen binding"/>
    <property type="evidence" value="ECO:0007669"/>
    <property type="project" value="TreeGrafter"/>
</dbReference>
<dbReference type="SMART" id="SM00274">
    <property type="entry name" value="FOLN"/>
    <property type="match status" value="3"/>
</dbReference>
<keyword evidence="5" id="KW-0812">Transmembrane</keyword>
<keyword evidence="1" id="KW-0732">Signal</keyword>
<dbReference type="Pfam" id="PF07648">
    <property type="entry name" value="Kazal_2"/>
    <property type="match status" value="3"/>
</dbReference>
<comment type="caution">
    <text evidence="7">The sequence shown here is derived from an EMBL/GenBank/DDBJ whole genome shotgun (WGS) entry which is preliminary data.</text>
</comment>
<keyword evidence="8" id="KW-1185">Reference proteome</keyword>
<dbReference type="SUPFAM" id="SSF100895">
    <property type="entry name" value="Kazal-type serine protease inhibitors"/>
    <property type="match status" value="3"/>
</dbReference>
<proteinExistence type="predicted"/>
<feature type="domain" description="Kazal-like" evidence="6">
    <location>
        <begin position="284"/>
        <end position="341"/>
    </location>
</feature>
<feature type="domain" description="Kazal-like" evidence="6">
    <location>
        <begin position="131"/>
        <end position="182"/>
    </location>
</feature>
<evidence type="ECO:0000256" key="3">
    <source>
        <dbReference type="ARBA" id="ARBA00023157"/>
    </source>
</evidence>
<dbReference type="Pfam" id="PF21333">
    <property type="entry name" value="FST_N"/>
    <property type="match status" value="1"/>
</dbReference>
<feature type="domain" description="Kazal-like" evidence="6">
    <location>
        <begin position="206"/>
        <end position="257"/>
    </location>
</feature>
<dbReference type="CDD" id="cd00104">
    <property type="entry name" value="KAZAL_FS"/>
    <property type="match status" value="2"/>
</dbReference>
<accession>A0A6G0TZ70</accession>
<evidence type="ECO:0000259" key="6">
    <source>
        <dbReference type="PROSITE" id="PS51465"/>
    </source>
</evidence>
<dbReference type="InterPro" id="IPR002350">
    <property type="entry name" value="Kazal_dom"/>
</dbReference>
<dbReference type="PANTHER" id="PTHR13866">
    <property type="entry name" value="SPARC OSTEONECTIN"/>
    <property type="match status" value="1"/>
</dbReference>
<dbReference type="Gene3D" id="3.90.290.10">
    <property type="entry name" value="TGF-beta binding (TB) domain"/>
    <property type="match status" value="1"/>
</dbReference>
<dbReference type="InterPro" id="IPR036058">
    <property type="entry name" value="Kazal_dom_sf"/>
</dbReference>
<evidence type="ECO:0000313" key="7">
    <source>
        <dbReference type="EMBL" id="KAE9541796.1"/>
    </source>
</evidence>
<dbReference type="GO" id="GO:0005509">
    <property type="term" value="F:calcium ion binding"/>
    <property type="evidence" value="ECO:0007669"/>
    <property type="project" value="TreeGrafter"/>
</dbReference>
<sequence>MMKDSVECMVMPVGSSIFEKLTISKGIRRFDCLILNGFISIAGGMCWASMGKNGLCKDLLAERLSKEQCCKLGGSSVSTSWSPTDLEPGALFFWRVLGDGVPCTKCKASCTDVECVSGKKCVMRSGSPKCICSPNCKQRDGFKGPVCGTDGVSYKSHCRLKKRSCRTRDQSLSVDYIGMCQNSCNKVACPTGKYCLQDQNLIPHCVKCATFCPRGLLSTRFVCGSDGWTYQSPCHLREAACRIGKAIPIAYKGVCKKSATCATVSCKSGQKCLVEKKTGRPRCVTCNLLCSEEETSGKRKDTNGKVCGSNDKTYHSWCQMFMDACATGVVIETKASGPCRGDKPSDVFNGNWNYVNGSNVLIDGI</sequence>
<feature type="transmembrane region" description="Helical" evidence="5">
    <location>
        <begin position="30"/>
        <end position="50"/>
    </location>
</feature>
<keyword evidence="5" id="KW-1133">Transmembrane helix</keyword>
<dbReference type="Proteomes" id="UP000475862">
    <property type="component" value="Unassembled WGS sequence"/>
</dbReference>
<evidence type="ECO:0000256" key="5">
    <source>
        <dbReference type="SAM" id="Phobius"/>
    </source>
</evidence>
<keyword evidence="3" id="KW-1015">Disulfide bond</keyword>
<dbReference type="PROSITE" id="PS51465">
    <property type="entry name" value="KAZAL_2"/>
    <property type="match status" value="3"/>
</dbReference>
<protein>
    <recommendedName>
        <fullName evidence="6">Kazal-like domain-containing protein</fullName>
    </recommendedName>
</protein>
<keyword evidence="5" id="KW-0472">Membrane</keyword>
<reference evidence="7 8" key="1">
    <citation type="submission" date="2019-08" db="EMBL/GenBank/DDBJ databases">
        <title>The genome of the soybean aphid Biotype 1, its phylome, world population structure and adaptation to the North American continent.</title>
        <authorList>
            <person name="Giordano R."/>
            <person name="Donthu R.K."/>
            <person name="Hernandez A.G."/>
            <person name="Wright C.L."/>
            <person name="Zimin A.V."/>
        </authorList>
    </citation>
    <scope>NUCLEOTIDE SEQUENCE [LARGE SCALE GENOMIC DNA]</scope>
    <source>
        <tissue evidence="7">Whole aphids</tissue>
    </source>
</reference>
<evidence type="ECO:0000256" key="1">
    <source>
        <dbReference type="ARBA" id="ARBA00022729"/>
    </source>
</evidence>
<evidence type="ECO:0000313" key="8">
    <source>
        <dbReference type="Proteomes" id="UP000475862"/>
    </source>
</evidence>
<keyword evidence="4" id="KW-0325">Glycoprotein</keyword>
<dbReference type="SMART" id="SM00280">
    <property type="entry name" value="KAZAL"/>
    <property type="match status" value="3"/>
</dbReference>
<organism evidence="7 8">
    <name type="scientific">Aphis glycines</name>
    <name type="common">Soybean aphid</name>
    <dbReference type="NCBI Taxonomy" id="307491"/>
    <lineage>
        <taxon>Eukaryota</taxon>
        <taxon>Metazoa</taxon>
        <taxon>Ecdysozoa</taxon>
        <taxon>Arthropoda</taxon>
        <taxon>Hexapoda</taxon>
        <taxon>Insecta</taxon>
        <taxon>Pterygota</taxon>
        <taxon>Neoptera</taxon>
        <taxon>Paraneoptera</taxon>
        <taxon>Hemiptera</taxon>
        <taxon>Sternorrhyncha</taxon>
        <taxon>Aphidomorpha</taxon>
        <taxon>Aphidoidea</taxon>
        <taxon>Aphididae</taxon>
        <taxon>Aphidini</taxon>
        <taxon>Aphis</taxon>
        <taxon>Aphis</taxon>
    </lineage>
</organism>
<dbReference type="InterPro" id="IPR036773">
    <property type="entry name" value="TB_dom_sf"/>
</dbReference>